<keyword evidence="4 11" id="KW-0808">Transferase</keyword>
<sequence length="495" mass="54615">MALSEKTAITLAALALALGVFARLFGFAVLPESAYADSLFHLRIISEALKTGIIQTPDMLTTPLYHYLNFAFYSITRLPVQMPFIRIIPFFVMLAQIILSFLIISRLFKSRAAILGGTAFVAVFPWLVRYSPVNYIDSFASVMLLLFYFLLLRSLEKPSKTSLAFLCLSIPLVVLSKITVAILLPILLVSCWVLLSKKTSKQLLVGVVSVAFVLSIAWFAFSYFSNPSSAAPAAETVSRALPWHALLPQNLFKSFISFFDFPPDSAFSNFPLLKQIQWLPAALAFALLALPLAFFALKGAWSALREKSKILLSMLSCFLLLLALAAYNSIDNNGVFYVRYLIPVISLVGFFFAKGIETEKPGRLKTAAFAALLLFAFYSAALSSFSALQYKSIAESEMPLYDAISHLPEDSKIASLNKYRQVSFYSGKESSGLAGIGSNSAGFQVYAALEGQGFSHLAVTCYNDDWNPAVLQELERQGKLASVFSRDCLNLFEIK</sequence>
<keyword evidence="7 8" id="KW-0472">Membrane</keyword>
<feature type="transmembrane region" description="Helical" evidence="8">
    <location>
        <begin position="203"/>
        <end position="224"/>
    </location>
</feature>
<evidence type="ECO:0000256" key="5">
    <source>
        <dbReference type="ARBA" id="ARBA00022692"/>
    </source>
</evidence>
<evidence type="ECO:0000259" key="9">
    <source>
        <dbReference type="Pfam" id="PF13231"/>
    </source>
</evidence>
<dbReference type="GO" id="GO:0016763">
    <property type="term" value="F:pentosyltransferase activity"/>
    <property type="evidence" value="ECO:0007669"/>
    <property type="project" value="TreeGrafter"/>
</dbReference>
<dbReference type="Proteomes" id="UP000590964">
    <property type="component" value="Unassembled WGS sequence"/>
</dbReference>
<evidence type="ECO:0000313" key="10">
    <source>
        <dbReference type="EMBL" id="HIH21121.1"/>
    </source>
</evidence>
<feature type="transmembrane region" description="Helical" evidence="8">
    <location>
        <begin position="278"/>
        <end position="297"/>
    </location>
</feature>
<dbReference type="EMBL" id="JAGVWB010000005">
    <property type="protein sequence ID" value="MBS3057936.1"/>
    <property type="molecule type" value="Genomic_DNA"/>
</dbReference>
<reference evidence="13 14" key="1">
    <citation type="journal article" date="2020" name="bioRxiv">
        <title>A rank-normalized archaeal taxonomy based on genome phylogeny resolves widespread incomplete and uneven classifications.</title>
        <authorList>
            <person name="Rinke C."/>
            <person name="Chuvochina M."/>
            <person name="Mussig A.J."/>
            <person name="Chaumeil P.-A."/>
            <person name="Waite D.W."/>
            <person name="Whitman W.B."/>
            <person name="Parks D.H."/>
            <person name="Hugenholtz P."/>
        </authorList>
    </citation>
    <scope>NUCLEOTIDE SEQUENCE [LARGE SCALE GENOMIC DNA]</scope>
</reference>
<proteinExistence type="predicted"/>
<organism evidence="11 13">
    <name type="scientific">Candidatus Iainarchaeum sp</name>
    <dbReference type="NCBI Taxonomy" id="3101447"/>
    <lineage>
        <taxon>Archaea</taxon>
        <taxon>Candidatus Iainarchaeota</taxon>
        <taxon>Candidatus Iainarchaeia</taxon>
        <taxon>Candidatus Iainarchaeales</taxon>
        <taxon>Candidatus Iainarchaeaceae</taxon>
        <taxon>Candidatus Iainarchaeum</taxon>
    </lineage>
</organism>
<evidence type="ECO:0000256" key="1">
    <source>
        <dbReference type="ARBA" id="ARBA00004651"/>
    </source>
</evidence>
<comment type="caution">
    <text evidence="11">The sequence shown here is derived from an EMBL/GenBank/DDBJ whole genome shotgun (WGS) entry which is preliminary data.</text>
</comment>
<keyword evidence="2" id="KW-1003">Cell membrane</keyword>
<evidence type="ECO:0000313" key="11">
    <source>
        <dbReference type="EMBL" id="HIH32813.1"/>
    </source>
</evidence>
<feature type="transmembrane region" description="Helical" evidence="8">
    <location>
        <begin position="309"/>
        <end position="330"/>
    </location>
</feature>
<dbReference type="AlphaFoldDB" id="A0A7J4KS40"/>
<dbReference type="PANTHER" id="PTHR33908">
    <property type="entry name" value="MANNOSYLTRANSFERASE YKCB-RELATED"/>
    <property type="match status" value="1"/>
</dbReference>
<name>A0A7J4KS40_9ARCH</name>
<keyword evidence="5 8" id="KW-0812">Transmembrane</keyword>
<evidence type="ECO:0000256" key="2">
    <source>
        <dbReference type="ARBA" id="ARBA00022475"/>
    </source>
</evidence>
<dbReference type="GO" id="GO:0008610">
    <property type="term" value="P:lipid biosynthetic process"/>
    <property type="evidence" value="ECO:0007669"/>
    <property type="project" value="UniProtKB-ARBA"/>
</dbReference>
<comment type="subcellular location">
    <subcellularLocation>
        <location evidence="1">Cell membrane</location>
        <topology evidence="1">Multi-pass membrane protein</topology>
    </subcellularLocation>
</comment>
<gene>
    <name evidence="10" type="ORF">HA222_00460</name>
    <name evidence="11" type="ORF">HA227_01035</name>
    <name evidence="12" type="ORF">J4478_00870</name>
</gene>
<evidence type="ECO:0000313" key="12">
    <source>
        <dbReference type="EMBL" id="MBS3057936.1"/>
    </source>
</evidence>
<dbReference type="EC" id="2.4.-.-" evidence="12"/>
<feature type="transmembrane region" description="Helical" evidence="8">
    <location>
        <begin position="110"/>
        <end position="128"/>
    </location>
</feature>
<feature type="domain" description="Glycosyltransferase RgtA/B/C/D-like" evidence="9">
    <location>
        <begin position="63"/>
        <end position="214"/>
    </location>
</feature>
<evidence type="ECO:0000256" key="6">
    <source>
        <dbReference type="ARBA" id="ARBA00022989"/>
    </source>
</evidence>
<accession>A0A7J4KS40</accession>
<dbReference type="Proteomes" id="UP000680185">
    <property type="component" value="Unassembled WGS sequence"/>
</dbReference>
<dbReference type="EMBL" id="DUFW01000004">
    <property type="protein sequence ID" value="HIH21121.1"/>
    <property type="molecule type" value="Genomic_DNA"/>
</dbReference>
<feature type="transmembrane region" description="Helical" evidence="8">
    <location>
        <begin position="135"/>
        <end position="151"/>
    </location>
</feature>
<evidence type="ECO:0000313" key="13">
    <source>
        <dbReference type="Proteomes" id="UP000527315"/>
    </source>
</evidence>
<dbReference type="Pfam" id="PF13231">
    <property type="entry name" value="PMT_2"/>
    <property type="match status" value="1"/>
</dbReference>
<feature type="transmembrane region" description="Helical" evidence="8">
    <location>
        <begin position="163"/>
        <end position="196"/>
    </location>
</feature>
<dbReference type="EMBL" id="DUFJ01000026">
    <property type="protein sequence ID" value="HIH32813.1"/>
    <property type="molecule type" value="Genomic_DNA"/>
</dbReference>
<keyword evidence="3 12" id="KW-0328">Glycosyltransferase</keyword>
<evidence type="ECO:0000256" key="4">
    <source>
        <dbReference type="ARBA" id="ARBA00022679"/>
    </source>
</evidence>
<evidence type="ECO:0000256" key="8">
    <source>
        <dbReference type="SAM" id="Phobius"/>
    </source>
</evidence>
<evidence type="ECO:0000256" key="3">
    <source>
        <dbReference type="ARBA" id="ARBA00022676"/>
    </source>
</evidence>
<feature type="transmembrane region" description="Helical" evidence="8">
    <location>
        <begin position="368"/>
        <end position="388"/>
    </location>
</feature>
<reference evidence="12" key="2">
    <citation type="submission" date="2021-03" db="EMBL/GenBank/DDBJ databases">
        <authorList>
            <person name="Jaffe A."/>
        </authorList>
    </citation>
    <scope>NUCLEOTIDE SEQUENCE</scope>
    <source>
        <strain evidence="12">RIFCSPLOWO2_01_FULL_43_13</strain>
    </source>
</reference>
<keyword evidence="6 8" id="KW-1133">Transmembrane helix</keyword>
<evidence type="ECO:0000256" key="7">
    <source>
        <dbReference type="ARBA" id="ARBA00023136"/>
    </source>
</evidence>
<protein>
    <submittedName>
        <fullName evidence="11">Glycosyltransferase family 39 protein</fullName>
        <ecNumber evidence="12">2.4.-.-</ecNumber>
    </submittedName>
</protein>
<dbReference type="Proteomes" id="UP000527315">
    <property type="component" value="Unassembled WGS sequence"/>
</dbReference>
<evidence type="ECO:0000313" key="14">
    <source>
        <dbReference type="Proteomes" id="UP000590964"/>
    </source>
</evidence>
<dbReference type="GO" id="GO:0005886">
    <property type="term" value="C:plasma membrane"/>
    <property type="evidence" value="ECO:0007669"/>
    <property type="project" value="UniProtKB-SubCell"/>
</dbReference>
<dbReference type="InterPro" id="IPR038731">
    <property type="entry name" value="RgtA/B/C-like"/>
</dbReference>
<feature type="transmembrane region" description="Helical" evidence="8">
    <location>
        <begin position="87"/>
        <end position="104"/>
    </location>
</feature>
<dbReference type="PANTHER" id="PTHR33908:SF11">
    <property type="entry name" value="MEMBRANE PROTEIN"/>
    <property type="match status" value="1"/>
</dbReference>
<reference evidence="12" key="3">
    <citation type="submission" date="2021-05" db="EMBL/GenBank/DDBJ databases">
        <title>Protein family content uncovers lineage relationships and bacterial pathway maintenance mechanisms in DPANN archaea.</title>
        <authorList>
            <person name="Castelle C.J."/>
            <person name="Meheust R."/>
            <person name="Jaffe A.L."/>
            <person name="Seitz K."/>
            <person name="Gong X."/>
            <person name="Baker B.J."/>
            <person name="Banfield J.F."/>
        </authorList>
    </citation>
    <scope>NUCLEOTIDE SEQUENCE</scope>
    <source>
        <strain evidence="12">RIFCSPLOWO2_01_FULL_43_13</strain>
    </source>
</reference>
<dbReference type="InterPro" id="IPR050297">
    <property type="entry name" value="LipidA_mod_glycosyltrf_83"/>
</dbReference>
<feature type="transmembrane region" description="Helical" evidence="8">
    <location>
        <begin position="336"/>
        <end position="356"/>
    </location>
</feature>